<reference evidence="2" key="1">
    <citation type="submission" date="2020-10" db="EMBL/GenBank/DDBJ databases">
        <authorList>
            <person name="Gilroy R."/>
        </authorList>
    </citation>
    <scope>NUCLEOTIDE SEQUENCE</scope>
    <source>
        <strain evidence="2">CHK176-22527</strain>
    </source>
</reference>
<evidence type="ECO:0000313" key="3">
    <source>
        <dbReference type="Proteomes" id="UP000824159"/>
    </source>
</evidence>
<name>A0A9D1HB41_9FIRM</name>
<feature type="transmembrane region" description="Helical" evidence="1">
    <location>
        <begin position="129"/>
        <end position="148"/>
    </location>
</feature>
<organism evidence="2 3">
    <name type="scientific">Candidatus Allocopromorpha excrementavium</name>
    <dbReference type="NCBI Taxonomy" id="2840741"/>
    <lineage>
        <taxon>Bacteria</taxon>
        <taxon>Bacillati</taxon>
        <taxon>Bacillota</taxon>
        <taxon>Clostridia</taxon>
        <taxon>Eubacteriales</taxon>
        <taxon>Eubacteriaceae</taxon>
        <taxon>Eubacteriaceae incertae sedis</taxon>
        <taxon>Candidatus Allocopromorpha</taxon>
    </lineage>
</organism>
<protein>
    <submittedName>
        <fullName evidence="2">Uncharacterized protein</fullName>
    </submittedName>
</protein>
<keyword evidence="1" id="KW-1133">Transmembrane helix</keyword>
<evidence type="ECO:0000256" key="1">
    <source>
        <dbReference type="SAM" id="Phobius"/>
    </source>
</evidence>
<dbReference type="EMBL" id="DVLX01000010">
    <property type="protein sequence ID" value="HIT98786.1"/>
    <property type="molecule type" value="Genomic_DNA"/>
</dbReference>
<dbReference type="AlphaFoldDB" id="A0A9D1HB41"/>
<sequence>MRNIIIVLWLILAGFFVSPAVSCFISGTSYDNVEDVIRAEAETDDIQITAEEEHGNKAMYCFNTGNDFGIAVFNHYADNYSYEEGVMANGEEYIGVRLDTGKDIYRYNVTKNGAEFTGKDSFEGSYRTYGIIAAILAVFTIIAAVYGMTAGKKNRNKENVPRLR</sequence>
<keyword evidence="1" id="KW-0812">Transmembrane</keyword>
<reference evidence="2" key="2">
    <citation type="journal article" date="2021" name="PeerJ">
        <title>Extensive microbial diversity within the chicken gut microbiome revealed by metagenomics and culture.</title>
        <authorList>
            <person name="Gilroy R."/>
            <person name="Ravi A."/>
            <person name="Getino M."/>
            <person name="Pursley I."/>
            <person name="Horton D.L."/>
            <person name="Alikhan N.F."/>
            <person name="Baker D."/>
            <person name="Gharbi K."/>
            <person name="Hall N."/>
            <person name="Watson M."/>
            <person name="Adriaenssens E.M."/>
            <person name="Foster-Nyarko E."/>
            <person name="Jarju S."/>
            <person name="Secka A."/>
            <person name="Antonio M."/>
            <person name="Oren A."/>
            <person name="Chaudhuri R.R."/>
            <person name="La Ragione R."/>
            <person name="Hildebrand F."/>
            <person name="Pallen M.J."/>
        </authorList>
    </citation>
    <scope>NUCLEOTIDE SEQUENCE</scope>
    <source>
        <strain evidence="2">CHK176-22527</strain>
    </source>
</reference>
<gene>
    <name evidence="2" type="ORF">IAD12_00840</name>
</gene>
<proteinExistence type="predicted"/>
<keyword evidence="1" id="KW-0472">Membrane</keyword>
<dbReference type="Proteomes" id="UP000824159">
    <property type="component" value="Unassembled WGS sequence"/>
</dbReference>
<evidence type="ECO:0000313" key="2">
    <source>
        <dbReference type="EMBL" id="HIT98786.1"/>
    </source>
</evidence>
<accession>A0A9D1HB41</accession>
<comment type="caution">
    <text evidence="2">The sequence shown here is derived from an EMBL/GenBank/DDBJ whole genome shotgun (WGS) entry which is preliminary data.</text>
</comment>